<dbReference type="EnsemblPlants" id="AVESA.00010b.r2.4DG0762830.1">
    <property type="protein sequence ID" value="AVESA.00010b.r2.4DG0762830.1.CDS"/>
    <property type="gene ID" value="AVESA.00010b.r2.4DG0762830"/>
</dbReference>
<evidence type="ECO:0000313" key="2">
    <source>
        <dbReference type="Proteomes" id="UP001732700"/>
    </source>
</evidence>
<evidence type="ECO:0000313" key="1">
    <source>
        <dbReference type="EnsemblPlants" id="AVESA.00010b.r2.4DG0762830.1.CDS"/>
    </source>
</evidence>
<reference evidence="1" key="2">
    <citation type="submission" date="2025-09" db="UniProtKB">
        <authorList>
            <consortium name="EnsemblPlants"/>
        </authorList>
    </citation>
    <scope>IDENTIFICATION</scope>
</reference>
<name>A0ACD5XEP8_AVESA</name>
<accession>A0ACD5XEP8</accession>
<organism evidence="1 2">
    <name type="scientific">Avena sativa</name>
    <name type="common">Oat</name>
    <dbReference type="NCBI Taxonomy" id="4498"/>
    <lineage>
        <taxon>Eukaryota</taxon>
        <taxon>Viridiplantae</taxon>
        <taxon>Streptophyta</taxon>
        <taxon>Embryophyta</taxon>
        <taxon>Tracheophyta</taxon>
        <taxon>Spermatophyta</taxon>
        <taxon>Magnoliopsida</taxon>
        <taxon>Liliopsida</taxon>
        <taxon>Poales</taxon>
        <taxon>Poaceae</taxon>
        <taxon>BOP clade</taxon>
        <taxon>Pooideae</taxon>
        <taxon>Poodae</taxon>
        <taxon>Poeae</taxon>
        <taxon>Poeae Chloroplast Group 1 (Aveneae type)</taxon>
        <taxon>Aveninae</taxon>
        <taxon>Avena</taxon>
    </lineage>
</organism>
<reference evidence="1" key="1">
    <citation type="submission" date="2021-05" db="EMBL/GenBank/DDBJ databases">
        <authorList>
            <person name="Scholz U."/>
            <person name="Mascher M."/>
            <person name="Fiebig A."/>
        </authorList>
    </citation>
    <scope>NUCLEOTIDE SEQUENCE [LARGE SCALE GENOMIC DNA]</scope>
</reference>
<dbReference type="Proteomes" id="UP001732700">
    <property type="component" value="Chromosome 4D"/>
</dbReference>
<protein>
    <submittedName>
        <fullName evidence="1">Uncharacterized protein</fullName>
    </submittedName>
</protein>
<keyword evidence="2" id="KW-1185">Reference proteome</keyword>
<proteinExistence type="predicted"/>
<sequence>MRPAAAARGMVVAVLLVTFGAAAAAAAAAPAPAPALVLRRAAPLTGLERLHELDRARFAKKNGVAVFGLQGLPGIYYVFVTLGSPPKEYSLQFDTGSDLMWVSCSSCSTCPQINSLGIPLEFYSPNSSSTSSNISCSDDRCKDAIKEGYSVCQTSDSPNTNQCGYEVAYAEASTSGYYVSDTIYFDTMMPKENEQAGSPSASASVLFGCSNSRSRDLQTDGIVGFGKSAPSVILQLNSQGVSPKAFSHCLTSSDDGGGIVVLGKVVESGLVFTPLVQSQPRYNLNMKSIDVNGKKVRINSSLFTTSNTRGTFVDSGTSLSYLADGVYEPVISAIDNAVPQSIRAFSNNGQLCYIVPSRSNLSLFPVLALYFEGGARMTVGPENYLLLKGAYREQESENLMCIGFLRSNELEGYQHITILGDLVLRDKIFVYDLEEMRLGWANYNCSLLNKTTVPVASGSFRRNTPSYCSGLKALVVALISINIFAP</sequence>